<accession>I0Z1N3</accession>
<feature type="non-terminal residue" evidence="5">
    <location>
        <position position="294"/>
    </location>
</feature>
<dbReference type="EMBL" id="AGSI01000005">
    <property type="protein sequence ID" value="EIE24552.1"/>
    <property type="molecule type" value="Genomic_DNA"/>
</dbReference>
<proteinExistence type="inferred from homology"/>
<dbReference type="RefSeq" id="XP_005649096.1">
    <property type="nucleotide sequence ID" value="XM_005649039.1"/>
</dbReference>
<keyword evidence="6" id="KW-1185">Reference proteome</keyword>
<comment type="caution">
    <text evidence="5">The sequence shown here is derived from an EMBL/GenBank/DDBJ whole genome shotgun (WGS) entry which is preliminary data.</text>
</comment>
<dbReference type="PANTHER" id="PTHR11452">
    <property type="entry name" value="ALPHA-GALACTOSIDASE/ALPHA-N-ACETYLGALACTOSAMINIDASE"/>
    <property type="match status" value="1"/>
</dbReference>
<evidence type="ECO:0000256" key="4">
    <source>
        <dbReference type="RuleBase" id="RU361168"/>
    </source>
</evidence>
<dbReference type="eggNOG" id="KOG2366">
    <property type="taxonomic scope" value="Eukaryota"/>
</dbReference>
<comment type="similarity">
    <text evidence="1 4">Belongs to the glycosyl hydrolase 27 family.</text>
</comment>
<dbReference type="InterPro" id="IPR000111">
    <property type="entry name" value="Glyco_hydro_27/36_CS"/>
</dbReference>
<dbReference type="PROSITE" id="PS00512">
    <property type="entry name" value="ALPHA_GALACTOSIDASE"/>
    <property type="match status" value="1"/>
</dbReference>
<dbReference type="PRINTS" id="PR00740">
    <property type="entry name" value="GLHYDRLASE27"/>
</dbReference>
<gene>
    <name evidence="5" type="ORF">COCSUDRAFT_4078</name>
</gene>
<dbReference type="InterPro" id="IPR002241">
    <property type="entry name" value="Glyco_hydro_27"/>
</dbReference>
<dbReference type="GO" id="GO:0005737">
    <property type="term" value="C:cytoplasm"/>
    <property type="evidence" value="ECO:0007669"/>
    <property type="project" value="TreeGrafter"/>
</dbReference>
<dbReference type="CDD" id="cd14792">
    <property type="entry name" value="GH27"/>
    <property type="match status" value="1"/>
</dbReference>
<dbReference type="PANTHER" id="PTHR11452:SF83">
    <property type="entry name" value="ALPHA-GALACTOSIDASE"/>
    <property type="match status" value="1"/>
</dbReference>
<dbReference type="FunFam" id="3.20.20.70:FF:000197">
    <property type="entry name" value="Alpha-galactosidase"/>
    <property type="match status" value="1"/>
</dbReference>
<dbReference type="GeneID" id="17042554"/>
<dbReference type="GO" id="GO:0016139">
    <property type="term" value="P:glycoside catabolic process"/>
    <property type="evidence" value="ECO:0007669"/>
    <property type="project" value="TreeGrafter"/>
</dbReference>
<dbReference type="InterPro" id="IPR017853">
    <property type="entry name" value="GH"/>
</dbReference>
<dbReference type="KEGG" id="csl:COCSUDRAFT_4078"/>
<evidence type="ECO:0000313" key="6">
    <source>
        <dbReference type="Proteomes" id="UP000007264"/>
    </source>
</evidence>
<evidence type="ECO:0000256" key="2">
    <source>
        <dbReference type="ARBA" id="ARBA00022801"/>
    </source>
</evidence>
<keyword evidence="4" id="KW-1015">Disulfide bond</keyword>
<sequence length="294" mass="32560">LDNGVGLTPPMGWLSWEKFRCNVDCSHDPANCISERLFMETADSMVADGFRDAGYEFVIIDDCWLAKGRDEGGKLQPDPDRFPTGMTAFGRYLHRRKLKFGIYGDIGTKTCGGYPGMAAHLKQDAQTYADWGVDYLKVDGCYADTDTYNETYPELGVALNATGRPIVYSCSWPAYLPDPIPYRALKKHCNLWRNWLDIQSDWASLKSIIVFWAEASLLSKGFTDIAGPGSFNDPDMLIIGNEGISDDQGKLQMGAWAMFAAPLLMGNDVRNLTDAQQAILLNKDVIAIDQDPAG</sequence>
<dbReference type="Proteomes" id="UP000007264">
    <property type="component" value="Unassembled WGS sequence"/>
</dbReference>
<dbReference type="GO" id="GO:0004557">
    <property type="term" value="F:alpha-galactosidase activity"/>
    <property type="evidence" value="ECO:0007669"/>
    <property type="project" value="UniProtKB-EC"/>
</dbReference>
<evidence type="ECO:0000313" key="5">
    <source>
        <dbReference type="EMBL" id="EIE24552.1"/>
    </source>
</evidence>
<name>I0Z1N3_COCSC</name>
<keyword evidence="3 4" id="KW-0326">Glycosidase</keyword>
<dbReference type="AlphaFoldDB" id="I0Z1N3"/>
<dbReference type="Gene3D" id="3.20.20.70">
    <property type="entry name" value="Aldolase class I"/>
    <property type="match status" value="1"/>
</dbReference>
<protein>
    <recommendedName>
        <fullName evidence="4">Alpha-galactosidase</fullName>
        <ecNumber evidence="4">3.2.1.22</ecNumber>
    </recommendedName>
    <alternativeName>
        <fullName evidence="4">Melibiase</fullName>
    </alternativeName>
</protein>
<evidence type="ECO:0000256" key="3">
    <source>
        <dbReference type="ARBA" id="ARBA00023295"/>
    </source>
</evidence>
<dbReference type="OrthoDB" id="5795902at2759"/>
<dbReference type="SUPFAM" id="SSF51445">
    <property type="entry name" value="(Trans)glycosidases"/>
    <property type="match status" value="1"/>
</dbReference>
<evidence type="ECO:0000256" key="1">
    <source>
        <dbReference type="ARBA" id="ARBA00009743"/>
    </source>
</evidence>
<keyword evidence="2 4" id="KW-0378">Hydrolase</keyword>
<dbReference type="GO" id="GO:0009311">
    <property type="term" value="P:oligosaccharide metabolic process"/>
    <property type="evidence" value="ECO:0007669"/>
    <property type="project" value="TreeGrafter"/>
</dbReference>
<comment type="catalytic activity">
    <reaction evidence="4">
        <text>Hydrolysis of terminal, non-reducing alpha-D-galactose residues in alpha-D-galactosides, including galactose oligosaccharides, galactomannans and galactolipids.</text>
        <dbReference type="EC" id="3.2.1.22"/>
    </reaction>
</comment>
<dbReference type="InterPro" id="IPR013785">
    <property type="entry name" value="Aldolase_TIM"/>
</dbReference>
<dbReference type="Pfam" id="PF16499">
    <property type="entry name" value="Melibiase_2"/>
    <property type="match status" value="1"/>
</dbReference>
<organism evidence="5 6">
    <name type="scientific">Coccomyxa subellipsoidea (strain C-169)</name>
    <name type="common">Green microalga</name>
    <dbReference type="NCBI Taxonomy" id="574566"/>
    <lineage>
        <taxon>Eukaryota</taxon>
        <taxon>Viridiplantae</taxon>
        <taxon>Chlorophyta</taxon>
        <taxon>core chlorophytes</taxon>
        <taxon>Trebouxiophyceae</taxon>
        <taxon>Trebouxiophyceae incertae sedis</taxon>
        <taxon>Coccomyxaceae</taxon>
        <taxon>Coccomyxa</taxon>
        <taxon>Coccomyxa subellipsoidea</taxon>
    </lineage>
</organism>
<feature type="non-terminal residue" evidence="5">
    <location>
        <position position="1"/>
    </location>
</feature>
<reference evidence="5 6" key="1">
    <citation type="journal article" date="2012" name="Genome Biol.">
        <title>The genome of the polar eukaryotic microalga coccomyxa subellipsoidea reveals traits of cold adaptation.</title>
        <authorList>
            <person name="Blanc G."/>
            <person name="Agarkova I."/>
            <person name="Grimwood J."/>
            <person name="Kuo A."/>
            <person name="Brueggeman A."/>
            <person name="Dunigan D."/>
            <person name="Gurnon J."/>
            <person name="Ladunga I."/>
            <person name="Lindquist E."/>
            <person name="Lucas S."/>
            <person name="Pangilinan J."/>
            <person name="Proschold T."/>
            <person name="Salamov A."/>
            <person name="Schmutz J."/>
            <person name="Weeks D."/>
            <person name="Yamada T."/>
            <person name="Claverie J.M."/>
            <person name="Grigoriev I."/>
            <person name="Van Etten J."/>
            <person name="Lomsadze A."/>
            <person name="Borodovsky M."/>
        </authorList>
    </citation>
    <scope>NUCLEOTIDE SEQUENCE [LARGE SCALE GENOMIC DNA]</scope>
    <source>
        <strain evidence="5 6">C-169</strain>
    </source>
</reference>
<dbReference type="STRING" id="574566.I0Z1N3"/>
<dbReference type="EC" id="3.2.1.22" evidence="4"/>